<dbReference type="Proteomes" id="UP001610446">
    <property type="component" value="Unassembled WGS sequence"/>
</dbReference>
<keyword evidence="4" id="KW-1185">Reference proteome</keyword>
<name>A0ABR4ILJ4_9EURO</name>
<proteinExistence type="predicted"/>
<dbReference type="PANTHER" id="PTHR43662:SF3">
    <property type="entry name" value="DOMAIN PROTEIN, PUTATIVE (AFU_ORTHOLOGUE AFUA_6G11970)-RELATED"/>
    <property type="match status" value="1"/>
</dbReference>
<feature type="domain" description="DUF1996" evidence="2">
    <location>
        <begin position="33"/>
        <end position="259"/>
    </location>
</feature>
<organism evidence="3 4">
    <name type="scientific">Aspergillus pseudoustus</name>
    <dbReference type="NCBI Taxonomy" id="1810923"/>
    <lineage>
        <taxon>Eukaryota</taxon>
        <taxon>Fungi</taxon>
        <taxon>Dikarya</taxon>
        <taxon>Ascomycota</taxon>
        <taxon>Pezizomycotina</taxon>
        <taxon>Eurotiomycetes</taxon>
        <taxon>Eurotiomycetidae</taxon>
        <taxon>Eurotiales</taxon>
        <taxon>Aspergillaceae</taxon>
        <taxon>Aspergillus</taxon>
        <taxon>Aspergillus subgen. Nidulantes</taxon>
    </lineage>
</organism>
<feature type="chain" id="PRO_5045871753" description="DUF1996 domain-containing protein" evidence="1">
    <location>
        <begin position="19"/>
        <end position="485"/>
    </location>
</feature>
<comment type="caution">
    <text evidence="3">The sequence shown here is derived from an EMBL/GenBank/DDBJ whole genome shotgun (WGS) entry which is preliminary data.</text>
</comment>
<protein>
    <recommendedName>
        <fullName evidence="2">DUF1996 domain-containing protein</fullName>
    </recommendedName>
</protein>
<dbReference type="PANTHER" id="PTHR43662">
    <property type="match status" value="1"/>
</dbReference>
<dbReference type="InterPro" id="IPR018535">
    <property type="entry name" value="DUF1996"/>
</dbReference>
<feature type="signal peptide" evidence="1">
    <location>
        <begin position="1"/>
        <end position="18"/>
    </location>
</feature>
<accession>A0ABR4ILJ4</accession>
<evidence type="ECO:0000313" key="4">
    <source>
        <dbReference type="Proteomes" id="UP001610446"/>
    </source>
</evidence>
<dbReference type="Pfam" id="PF09362">
    <property type="entry name" value="DUF1996"/>
    <property type="match status" value="1"/>
</dbReference>
<evidence type="ECO:0000259" key="2">
    <source>
        <dbReference type="Pfam" id="PF09362"/>
    </source>
</evidence>
<dbReference type="EMBL" id="JBFXLU010000355">
    <property type="protein sequence ID" value="KAL2828621.1"/>
    <property type="molecule type" value="Genomic_DNA"/>
</dbReference>
<sequence>MRGAFLSLLLATAQLASGLQIHGHHGMAFRRFDPIVSPGQVSSHLHAAVGSSGFSAELSTEKLVNSKCSNFETQQDKSSYWTSPPMQRHANGSWSALPVTNHVAYYKKASIFVMLRDKPITVYPDNFRMMIGNAKGTTNSRTNDWISFQCTNYIPKGDVWGQPQFYTGWKRLPTMDCTIVKMASTFPYCWDGVNIDSSNHRSHVEYPQGDKCPSTHPVQIPALTLEFEFYAEGVNWEDIYLSCGSASGYAGHADFFFGWVNQGAALKEAMADPTCWDSEGITDVYPDSEKCLAMNKYVDLDAMTACQDDSRNQIPLEEVGLQRPIPALPGCNPLFDDPGLPTEKPACAANPAPTTPAVGKPSRLFTWWNHLPNEPPVGFAVYDAAQLPPAYDNGKRAARPQSGTMFLCTGQNWNGHTETWSWKSGVCKTLTGQFPSNIGSAGPNTGICTFYAEEHCKGDAVWSMTNPGNTNLGGEGQRVKSFSCV</sequence>
<gene>
    <name evidence="3" type="ORF">BJY01DRAFT_255276</name>
</gene>
<keyword evidence="1" id="KW-0732">Signal</keyword>
<evidence type="ECO:0000256" key="1">
    <source>
        <dbReference type="SAM" id="SignalP"/>
    </source>
</evidence>
<evidence type="ECO:0000313" key="3">
    <source>
        <dbReference type="EMBL" id="KAL2828621.1"/>
    </source>
</evidence>
<reference evidence="3 4" key="1">
    <citation type="submission" date="2024-07" db="EMBL/GenBank/DDBJ databases">
        <title>Section-level genome sequencing and comparative genomics of Aspergillus sections Usti and Cavernicolus.</title>
        <authorList>
            <consortium name="Lawrence Berkeley National Laboratory"/>
            <person name="Nybo J.L."/>
            <person name="Vesth T.C."/>
            <person name="Theobald S."/>
            <person name="Frisvad J.C."/>
            <person name="Larsen T.O."/>
            <person name="Kjaerboelling I."/>
            <person name="Rothschild-Mancinelli K."/>
            <person name="Lyhne E.K."/>
            <person name="Kogle M.E."/>
            <person name="Barry K."/>
            <person name="Clum A."/>
            <person name="Na H."/>
            <person name="Ledsgaard L."/>
            <person name="Lin J."/>
            <person name="Lipzen A."/>
            <person name="Kuo A."/>
            <person name="Riley R."/>
            <person name="Mondo S."/>
            <person name="Labutti K."/>
            <person name="Haridas S."/>
            <person name="Pangalinan J."/>
            <person name="Salamov A.A."/>
            <person name="Simmons B.A."/>
            <person name="Magnuson J.K."/>
            <person name="Chen J."/>
            <person name="Drula E."/>
            <person name="Henrissat B."/>
            <person name="Wiebenga A."/>
            <person name="Lubbers R.J."/>
            <person name="Gomes A.C."/>
            <person name="Makela M.R."/>
            <person name="Stajich J."/>
            <person name="Grigoriev I.V."/>
            <person name="Mortensen U.H."/>
            <person name="De Vries R.P."/>
            <person name="Baker S.E."/>
            <person name="Andersen M.R."/>
        </authorList>
    </citation>
    <scope>NUCLEOTIDE SEQUENCE [LARGE SCALE GENOMIC DNA]</scope>
    <source>
        <strain evidence="3 4">CBS 123904</strain>
    </source>
</reference>